<comment type="caution">
    <text evidence="1">The sequence shown here is derived from an EMBL/GenBank/DDBJ whole genome shotgun (WGS) entry which is preliminary data.</text>
</comment>
<dbReference type="EMBL" id="NMWV01000041">
    <property type="protein sequence ID" value="PLS23823.1"/>
    <property type="molecule type" value="Genomic_DNA"/>
</dbReference>
<reference evidence="1 2" key="1">
    <citation type="submission" date="2017-07" db="EMBL/GenBank/DDBJ databases">
        <title>Bifidobacterium novel species.</title>
        <authorList>
            <person name="Lugli G.A."/>
            <person name="Milani C."/>
            <person name="Duranti S."/>
            <person name="Mangifesta M."/>
        </authorList>
    </citation>
    <scope>NUCLEOTIDE SEQUENCE [LARGE SCALE GENOMIC DNA]</scope>
    <source>
        <strain evidence="1 2">45</strain>
    </source>
</reference>
<gene>
    <name evidence="1" type="ORF">Tam1G_2111</name>
</gene>
<organism evidence="1 2">
    <name type="scientific">Bifidobacterium imperatoris</name>
    <dbReference type="NCBI Taxonomy" id="2020965"/>
    <lineage>
        <taxon>Bacteria</taxon>
        <taxon>Bacillati</taxon>
        <taxon>Actinomycetota</taxon>
        <taxon>Actinomycetes</taxon>
        <taxon>Bifidobacteriales</taxon>
        <taxon>Bifidobacteriaceae</taxon>
        <taxon>Bifidobacterium</taxon>
    </lineage>
</organism>
<proteinExistence type="predicted"/>
<sequence>MTSSNVLIITSSPTINGNGDAIAAIAAAEWWRALQ</sequence>
<evidence type="ECO:0000313" key="2">
    <source>
        <dbReference type="Proteomes" id="UP000234855"/>
    </source>
</evidence>
<protein>
    <submittedName>
        <fullName evidence="1">Uncharacterized protein</fullName>
    </submittedName>
</protein>
<evidence type="ECO:0000313" key="1">
    <source>
        <dbReference type="EMBL" id="PLS23823.1"/>
    </source>
</evidence>
<accession>A0A2N5IPF6</accession>
<dbReference type="AlphaFoldDB" id="A0A2N5IPF6"/>
<dbReference type="Proteomes" id="UP000234855">
    <property type="component" value="Unassembled WGS sequence"/>
</dbReference>
<name>A0A2N5IPF6_9BIFI</name>